<reference evidence="10" key="1">
    <citation type="journal article" date="2022" name="Plant J.">
        <title>Strategies of tolerance reflected in two North American maple genomes.</title>
        <authorList>
            <person name="McEvoy S.L."/>
            <person name="Sezen U.U."/>
            <person name="Trouern-Trend A."/>
            <person name="McMahon S.M."/>
            <person name="Schaberg P.G."/>
            <person name="Yang J."/>
            <person name="Wegrzyn J.L."/>
            <person name="Swenson N.G."/>
        </authorList>
    </citation>
    <scope>NUCLEOTIDE SEQUENCE</scope>
    <source>
        <strain evidence="10">91603</strain>
    </source>
</reference>
<comment type="caution">
    <text evidence="10">The sequence shown here is derived from an EMBL/GenBank/DDBJ whole genome shotgun (WGS) entry which is preliminary data.</text>
</comment>
<dbReference type="PANTHER" id="PTHR24298:SF912">
    <property type="entry name" value="P450, PUTATIVE-RELATED"/>
    <property type="match status" value="1"/>
</dbReference>
<keyword evidence="5" id="KW-0812">Transmembrane</keyword>
<dbReference type="InterPro" id="IPR002397">
    <property type="entry name" value="Cyt_P450_B"/>
</dbReference>
<keyword evidence="8" id="KW-0472">Membrane</keyword>
<sequence length="119" mass="13765">MVAPHAVTEDMVLNGYLIPKNASINFMVAEMGWDGKVWEDPMEFNPEREIKMMPFGVGRRICPGLALALLHLEYFVANLLWSFQWKAMDGDEINLEEKQEFTMVMKIPLQAHIIPRTRD</sequence>
<dbReference type="InterPro" id="IPR001128">
    <property type="entry name" value="Cyt_P450"/>
</dbReference>
<evidence type="ECO:0000256" key="4">
    <source>
        <dbReference type="ARBA" id="ARBA00022617"/>
    </source>
</evidence>
<dbReference type="EMBL" id="JAJSOW010000003">
    <property type="protein sequence ID" value="KAI9194385.1"/>
    <property type="molecule type" value="Genomic_DNA"/>
</dbReference>
<dbReference type="GO" id="GO:0020037">
    <property type="term" value="F:heme binding"/>
    <property type="evidence" value="ECO:0007669"/>
    <property type="project" value="InterPro"/>
</dbReference>
<dbReference type="InterPro" id="IPR036396">
    <property type="entry name" value="Cyt_P450_sf"/>
</dbReference>
<evidence type="ECO:0000256" key="8">
    <source>
        <dbReference type="ARBA" id="ARBA00023136"/>
    </source>
</evidence>
<evidence type="ECO:0000313" key="11">
    <source>
        <dbReference type="Proteomes" id="UP001064489"/>
    </source>
</evidence>
<keyword evidence="4 9" id="KW-0349">Heme</keyword>
<keyword evidence="11" id="KW-1185">Reference proteome</keyword>
<dbReference type="InterPro" id="IPR051103">
    <property type="entry name" value="Plant_metabolite_P450s"/>
</dbReference>
<dbReference type="SUPFAM" id="SSF48264">
    <property type="entry name" value="Cytochrome P450"/>
    <property type="match status" value="1"/>
</dbReference>
<keyword evidence="7" id="KW-1133">Transmembrane helix</keyword>
<dbReference type="Gene3D" id="1.10.630.10">
    <property type="entry name" value="Cytochrome P450"/>
    <property type="match status" value="1"/>
</dbReference>
<gene>
    <name evidence="10" type="ORF">LWI28_005475</name>
</gene>
<evidence type="ECO:0000256" key="3">
    <source>
        <dbReference type="ARBA" id="ARBA00010617"/>
    </source>
</evidence>
<dbReference type="PRINTS" id="PR00359">
    <property type="entry name" value="BP450"/>
</dbReference>
<dbReference type="InterPro" id="IPR017972">
    <property type="entry name" value="Cyt_P450_CS"/>
</dbReference>
<evidence type="ECO:0000313" key="10">
    <source>
        <dbReference type="EMBL" id="KAI9194385.1"/>
    </source>
</evidence>
<evidence type="ECO:0000256" key="7">
    <source>
        <dbReference type="ARBA" id="ARBA00022989"/>
    </source>
</evidence>
<comment type="cofactor">
    <cofactor evidence="1">
        <name>heme</name>
        <dbReference type="ChEBI" id="CHEBI:30413"/>
    </cofactor>
</comment>
<dbReference type="GO" id="GO:0016709">
    <property type="term" value="F:oxidoreductase activity, acting on paired donors, with incorporation or reduction of molecular oxygen, NAD(P)H as one donor, and incorporation of one atom of oxygen"/>
    <property type="evidence" value="ECO:0007669"/>
    <property type="project" value="TreeGrafter"/>
</dbReference>
<proteinExistence type="inferred from homology"/>
<dbReference type="PANTHER" id="PTHR24298">
    <property type="entry name" value="FLAVONOID 3'-MONOOXYGENASE-RELATED"/>
    <property type="match status" value="1"/>
</dbReference>
<dbReference type="Pfam" id="PF00067">
    <property type="entry name" value="p450"/>
    <property type="match status" value="1"/>
</dbReference>
<keyword evidence="9" id="KW-0560">Oxidoreductase</keyword>
<keyword evidence="9" id="KW-0503">Monooxygenase</keyword>
<dbReference type="GO" id="GO:0005506">
    <property type="term" value="F:iron ion binding"/>
    <property type="evidence" value="ECO:0007669"/>
    <property type="project" value="InterPro"/>
</dbReference>
<comment type="subcellular location">
    <subcellularLocation>
        <location evidence="2">Membrane</location>
        <topology evidence="2">Single-pass membrane protein</topology>
    </subcellularLocation>
</comment>
<protein>
    <recommendedName>
        <fullName evidence="12">Cytochrome P450</fullName>
    </recommendedName>
</protein>
<dbReference type="PROSITE" id="PS00086">
    <property type="entry name" value="CYTOCHROME_P450"/>
    <property type="match status" value="1"/>
</dbReference>
<organism evidence="10 11">
    <name type="scientific">Acer negundo</name>
    <name type="common">Box elder</name>
    <dbReference type="NCBI Taxonomy" id="4023"/>
    <lineage>
        <taxon>Eukaryota</taxon>
        <taxon>Viridiplantae</taxon>
        <taxon>Streptophyta</taxon>
        <taxon>Embryophyta</taxon>
        <taxon>Tracheophyta</taxon>
        <taxon>Spermatophyta</taxon>
        <taxon>Magnoliopsida</taxon>
        <taxon>eudicotyledons</taxon>
        <taxon>Gunneridae</taxon>
        <taxon>Pentapetalae</taxon>
        <taxon>rosids</taxon>
        <taxon>malvids</taxon>
        <taxon>Sapindales</taxon>
        <taxon>Sapindaceae</taxon>
        <taxon>Hippocastanoideae</taxon>
        <taxon>Acereae</taxon>
        <taxon>Acer</taxon>
    </lineage>
</organism>
<evidence type="ECO:0000256" key="6">
    <source>
        <dbReference type="ARBA" id="ARBA00022723"/>
    </source>
</evidence>
<dbReference type="GO" id="GO:0016020">
    <property type="term" value="C:membrane"/>
    <property type="evidence" value="ECO:0007669"/>
    <property type="project" value="UniProtKB-SubCell"/>
</dbReference>
<evidence type="ECO:0000256" key="2">
    <source>
        <dbReference type="ARBA" id="ARBA00004167"/>
    </source>
</evidence>
<reference evidence="10" key="2">
    <citation type="submission" date="2023-02" db="EMBL/GenBank/DDBJ databases">
        <authorList>
            <person name="Swenson N.G."/>
            <person name="Wegrzyn J.L."/>
            <person name="Mcevoy S.L."/>
        </authorList>
    </citation>
    <scope>NUCLEOTIDE SEQUENCE</scope>
    <source>
        <strain evidence="10">91603</strain>
        <tissue evidence="10">Leaf</tissue>
    </source>
</reference>
<evidence type="ECO:0008006" key="12">
    <source>
        <dbReference type="Google" id="ProtNLM"/>
    </source>
</evidence>
<evidence type="ECO:0000256" key="1">
    <source>
        <dbReference type="ARBA" id="ARBA00001971"/>
    </source>
</evidence>
<evidence type="ECO:0000256" key="5">
    <source>
        <dbReference type="ARBA" id="ARBA00022692"/>
    </source>
</evidence>
<name>A0AAD5JCF6_ACENE</name>
<keyword evidence="6 9" id="KW-0479">Metal-binding</keyword>
<keyword evidence="9" id="KW-0408">Iron</keyword>
<evidence type="ECO:0000256" key="9">
    <source>
        <dbReference type="RuleBase" id="RU000461"/>
    </source>
</evidence>
<dbReference type="Proteomes" id="UP001064489">
    <property type="component" value="Chromosome 1"/>
</dbReference>
<comment type="similarity">
    <text evidence="3 9">Belongs to the cytochrome P450 family.</text>
</comment>
<dbReference type="AlphaFoldDB" id="A0AAD5JCF6"/>
<accession>A0AAD5JCF6</accession>